<dbReference type="PANTHER" id="PTHR45527:SF1">
    <property type="entry name" value="FATTY ACID SYNTHASE"/>
    <property type="match status" value="1"/>
</dbReference>
<evidence type="ECO:0000256" key="3">
    <source>
        <dbReference type="ARBA" id="ARBA00022450"/>
    </source>
</evidence>
<keyword evidence="3" id="KW-0596">Phosphopantetheine</keyword>
<comment type="caution">
    <text evidence="7">The sequence shown here is derived from an EMBL/GenBank/DDBJ whole genome shotgun (WGS) entry which is preliminary data.</text>
</comment>
<dbReference type="InterPro" id="IPR001242">
    <property type="entry name" value="Condensation_dom"/>
</dbReference>
<dbReference type="EMBL" id="MVFC01000084">
    <property type="protein sequence ID" value="OON70403.1"/>
    <property type="molecule type" value="Genomic_DNA"/>
</dbReference>
<evidence type="ECO:0000256" key="4">
    <source>
        <dbReference type="ARBA" id="ARBA00022553"/>
    </source>
</evidence>
<name>A0A1V3ZYK7_9ACTN</name>
<keyword evidence="8" id="KW-1185">Reference proteome</keyword>
<dbReference type="GO" id="GO:0005829">
    <property type="term" value="C:cytosol"/>
    <property type="evidence" value="ECO:0007669"/>
    <property type="project" value="TreeGrafter"/>
</dbReference>
<dbReference type="Gene3D" id="3.40.50.980">
    <property type="match status" value="2"/>
</dbReference>
<dbReference type="Pfam" id="PF00550">
    <property type="entry name" value="PP-binding"/>
    <property type="match status" value="1"/>
</dbReference>
<dbReference type="GO" id="GO:0008610">
    <property type="term" value="P:lipid biosynthetic process"/>
    <property type="evidence" value="ECO:0007669"/>
    <property type="project" value="UniProtKB-ARBA"/>
</dbReference>
<dbReference type="InterPro" id="IPR010071">
    <property type="entry name" value="AA_adenyl_dom"/>
</dbReference>
<dbReference type="SMART" id="SM00823">
    <property type="entry name" value="PKS_PP"/>
    <property type="match status" value="1"/>
</dbReference>
<dbReference type="InterPro" id="IPR045851">
    <property type="entry name" value="AMP-bd_C_sf"/>
</dbReference>
<dbReference type="Gene3D" id="3.30.559.30">
    <property type="entry name" value="Nonribosomal peptide synthetase, condensation domain"/>
    <property type="match status" value="2"/>
</dbReference>
<dbReference type="RefSeq" id="WP_143621683.1">
    <property type="nucleotide sequence ID" value="NZ_MVFC01000084.1"/>
</dbReference>
<keyword evidence="4" id="KW-0597">Phosphoprotein</keyword>
<dbReference type="InterPro" id="IPR036736">
    <property type="entry name" value="ACP-like_sf"/>
</dbReference>
<dbReference type="InterPro" id="IPR009081">
    <property type="entry name" value="PP-bd_ACP"/>
</dbReference>
<dbReference type="InterPro" id="IPR020806">
    <property type="entry name" value="PKS_PP-bd"/>
</dbReference>
<proteinExistence type="inferred from homology"/>
<dbReference type="PROSITE" id="PS00455">
    <property type="entry name" value="AMP_BINDING"/>
    <property type="match status" value="1"/>
</dbReference>
<dbReference type="Gene3D" id="2.30.38.10">
    <property type="entry name" value="Luciferase, Domain 3"/>
    <property type="match status" value="1"/>
</dbReference>
<dbReference type="FunFam" id="1.10.1200.10:FF:000016">
    <property type="entry name" value="Non-ribosomal peptide synthase"/>
    <property type="match status" value="1"/>
</dbReference>
<dbReference type="Pfam" id="PF00501">
    <property type="entry name" value="AMP-binding"/>
    <property type="match status" value="1"/>
</dbReference>
<dbReference type="GO" id="GO:0072330">
    <property type="term" value="P:monocarboxylic acid biosynthetic process"/>
    <property type="evidence" value="ECO:0007669"/>
    <property type="project" value="UniProtKB-ARBA"/>
</dbReference>
<dbReference type="SUPFAM" id="SSF52777">
    <property type="entry name" value="CoA-dependent acyltransferases"/>
    <property type="match status" value="3"/>
</dbReference>
<dbReference type="FunFam" id="3.40.50.12780:FF:000012">
    <property type="entry name" value="Non-ribosomal peptide synthetase"/>
    <property type="match status" value="1"/>
</dbReference>
<reference evidence="7 8" key="1">
    <citation type="submission" date="2017-02" db="EMBL/GenBank/DDBJ databases">
        <title>Draft Genome Sequence of Streptomyces tsukubaensis F601, a Producer of the immunosuppressant tacrolimus FK506.</title>
        <authorList>
            <person name="Zong G."/>
            <person name="Zhong C."/>
            <person name="Fu J."/>
            <person name="Qin R."/>
            <person name="Cao G."/>
        </authorList>
    </citation>
    <scope>NUCLEOTIDE SEQUENCE [LARGE SCALE GENOMIC DNA]</scope>
    <source>
        <strain evidence="7 8">F601</strain>
    </source>
</reference>
<dbReference type="InterPro" id="IPR006162">
    <property type="entry name" value="Ppantetheine_attach_site"/>
</dbReference>
<feature type="region of interest" description="Disordered" evidence="5">
    <location>
        <begin position="1058"/>
        <end position="1082"/>
    </location>
</feature>
<dbReference type="Pfam" id="PF00668">
    <property type="entry name" value="Condensation"/>
    <property type="match status" value="2"/>
</dbReference>
<dbReference type="GO" id="GO:0017000">
    <property type="term" value="P:antibiotic biosynthetic process"/>
    <property type="evidence" value="ECO:0007669"/>
    <property type="project" value="UniProtKB-ARBA"/>
</dbReference>
<dbReference type="PROSITE" id="PS00012">
    <property type="entry name" value="PHOSPHOPANTETHEINE"/>
    <property type="match status" value="1"/>
</dbReference>
<dbReference type="PROSITE" id="PS50075">
    <property type="entry name" value="CARRIER"/>
    <property type="match status" value="1"/>
</dbReference>
<feature type="non-terminal residue" evidence="7">
    <location>
        <position position="1124"/>
    </location>
</feature>
<dbReference type="AlphaFoldDB" id="A0A1V3ZYK7"/>
<dbReference type="InterPro" id="IPR020845">
    <property type="entry name" value="AMP-binding_CS"/>
</dbReference>
<comment type="similarity">
    <text evidence="2">Belongs to the ATP-dependent AMP-binding enzyme family.</text>
</comment>
<dbReference type="InterPro" id="IPR000873">
    <property type="entry name" value="AMP-dep_synth/lig_dom"/>
</dbReference>
<dbReference type="PANTHER" id="PTHR45527">
    <property type="entry name" value="NONRIBOSOMAL PEPTIDE SYNTHETASE"/>
    <property type="match status" value="1"/>
</dbReference>
<dbReference type="GO" id="GO:0044550">
    <property type="term" value="P:secondary metabolite biosynthetic process"/>
    <property type="evidence" value="ECO:0007669"/>
    <property type="project" value="UniProtKB-ARBA"/>
</dbReference>
<evidence type="ECO:0000256" key="2">
    <source>
        <dbReference type="ARBA" id="ARBA00006432"/>
    </source>
</evidence>
<evidence type="ECO:0000256" key="1">
    <source>
        <dbReference type="ARBA" id="ARBA00001957"/>
    </source>
</evidence>
<dbReference type="CDD" id="cd05930">
    <property type="entry name" value="A_NRPS"/>
    <property type="match status" value="1"/>
</dbReference>
<evidence type="ECO:0000259" key="6">
    <source>
        <dbReference type="PROSITE" id="PS50075"/>
    </source>
</evidence>
<dbReference type="Gene3D" id="3.30.300.30">
    <property type="match status" value="1"/>
</dbReference>
<gene>
    <name evidence="7" type="ORF">B1H18_34680</name>
</gene>
<dbReference type="Pfam" id="PF13193">
    <property type="entry name" value="AMP-binding_C"/>
    <property type="match status" value="1"/>
</dbReference>
<evidence type="ECO:0000256" key="5">
    <source>
        <dbReference type="SAM" id="MobiDB-lite"/>
    </source>
</evidence>
<dbReference type="Gene3D" id="1.10.1200.10">
    <property type="entry name" value="ACP-like"/>
    <property type="match status" value="1"/>
</dbReference>
<feature type="non-terminal residue" evidence="7">
    <location>
        <position position="1"/>
    </location>
</feature>
<dbReference type="InterPro" id="IPR023213">
    <property type="entry name" value="CAT-like_dom_sf"/>
</dbReference>
<dbReference type="GO" id="GO:0043041">
    <property type="term" value="P:amino acid activation for nonribosomal peptide biosynthetic process"/>
    <property type="evidence" value="ECO:0007669"/>
    <property type="project" value="TreeGrafter"/>
</dbReference>
<sequence>WAEELDGVDEPTLLAPGAATAPAQADFRQVEVALPAAEARRLASRAAELGITVNTFVQGGWALLLGRLTGRQDVVFGATVSGRPAELHGVDTMVGMFINTLPVRVVLDPSATVAELLTTLQSHQAALLDHHHHGLADIQRATGLPALFDTLVVFESYPIDQSALSEAGGEAGITCTGIRPFAGTHYPLTVTADLTGHLKLALEYKPEVFDRAHVEEIAERYLHVLRALVAEPDRPVATVDVLTAGERDHLSRVLNDTAVPFTERTIPELFEQGVASTPDAEALVCGDVSLSYAELNARANRLAHWLISRGVGPETRVAVALPRSAELIVALLAVLKSGGAYLPLDLAYPTARIAHLLDDARPGLVLTNAEFAAGLPEFAEAAVLADPALAADVAGRPDRDPVDADRHAPLRPRNAAYVIYTSGSTGRPKGVVVAHAGVGNLAAWGVAELGAETFTRALATTSTTFDVSVFDTLVPLLVGGAVVLLDDALAVVEEEFVEASLLCVVPSALDAMADRARLDRVGTIVLAGEALPASLVRKVRETWPQVRMANFYGPTEATVYAAGCVDDGTGDGTLPIGTPLANCGSYVLDGRLGLAPQGVPGELYLAGAGLARGYLDRPGLSAERFVADPYGPPGTRMYRTGDLARWGDDGNLEYLGRADTQAKVRGFRVEPGEIESVLAAHPDVERAVVLARTGKDHGLTLVGYAVPAAHASELSADDLRRFAGERLPEYMVPAAIVAMDRLPLTPNGKLDRAALPAPEFTGSTYRAPRTAVEHTLAGLFADVLGVEHVGVDDDFFALGGHSLLVTKLISRIRTAFEVELRIRTVFESPTVAGLRGRLSLGDRARPVLSRRAETTGAVPVSFAQRRLWFMHRFEGPSATYNIPVALKLTGELDPAALAAAVRDVVARHESLRTLLVEDADGMPFQRVVPVGELDFDVPLSPAPSHEVPAALSAVMEHRFDLFTEIPIRATLFRHAPEEHVLALVVHHIAADGESMAPLARDLSTAYAARVEGREPGWDALPVQYTDYTLWQRELLGDEDDPHSTVARQSGYWLEELAGAPQPLPLPTDRPRPPSASRRGDGIEFDVDPELLAAVREVARRNEATVPMVLQAALAVLLSRLGCGD</sequence>
<accession>A0A1V3ZYK7</accession>
<comment type="cofactor">
    <cofactor evidence="1">
        <name>pantetheine 4'-phosphate</name>
        <dbReference type="ChEBI" id="CHEBI:47942"/>
    </cofactor>
</comment>
<dbReference type="FunFam" id="2.30.38.10:FF:000001">
    <property type="entry name" value="Non-ribosomal peptide synthetase PvdI"/>
    <property type="match status" value="1"/>
</dbReference>
<evidence type="ECO:0000313" key="7">
    <source>
        <dbReference type="EMBL" id="OON70403.1"/>
    </source>
</evidence>
<dbReference type="InterPro" id="IPR025110">
    <property type="entry name" value="AMP-bd_C"/>
</dbReference>
<dbReference type="STRING" id="83656.B1H18_34680"/>
<dbReference type="Gene3D" id="3.30.559.10">
    <property type="entry name" value="Chloramphenicol acetyltransferase-like domain"/>
    <property type="match status" value="1"/>
</dbReference>
<organism evidence="7 8">
    <name type="scientific">Streptomyces tsukubensis</name>
    <dbReference type="NCBI Taxonomy" id="83656"/>
    <lineage>
        <taxon>Bacteria</taxon>
        <taxon>Bacillati</taxon>
        <taxon>Actinomycetota</taxon>
        <taxon>Actinomycetes</taxon>
        <taxon>Kitasatosporales</taxon>
        <taxon>Streptomycetaceae</taxon>
        <taxon>Streptomyces</taxon>
    </lineage>
</organism>
<dbReference type="NCBIfam" id="TIGR01733">
    <property type="entry name" value="AA-adenyl-dom"/>
    <property type="match status" value="1"/>
</dbReference>
<dbReference type="FunFam" id="3.40.50.980:FF:000001">
    <property type="entry name" value="Non-ribosomal peptide synthetase"/>
    <property type="match status" value="1"/>
</dbReference>
<dbReference type="FunFam" id="3.30.300.30:FF:000010">
    <property type="entry name" value="Enterobactin synthetase component F"/>
    <property type="match status" value="1"/>
</dbReference>
<dbReference type="SUPFAM" id="SSF56801">
    <property type="entry name" value="Acetyl-CoA synthetase-like"/>
    <property type="match status" value="1"/>
</dbReference>
<dbReference type="GO" id="GO:0031177">
    <property type="term" value="F:phosphopantetheine binding"/>
    <property type="evidence" value="ECO:0007669"/>
    <property type="project" value="InterPro"/>
</dbReference>
<dbReference type="SUPFAM" id="SSF47336">
    <property type="entry name" value="ACP-like"/>
    <property type="match status" value="1"/>
</dbReference>
<evidence type="ECO:0000313" key="8">
    <source>
        <dbReference type="Proteomes" id="UP000190539"/>
    </source>
</evidence>
<dbReference type="GO" id="GO:0003824">
    <property type="term" value="F:catalytic activity"/>
    <property type="evidence" value="ECO:0007669"/>
    <property type="project" value="InterPro"/>
</dbReference>
<feature type="domain" description="Carrier" evidence="6">
    <location>
        <begin position="767"/>
        <end position="842"/>
    </location>
</feature>
<protein>
    <recommendedName>
        <fullName evidence="6">Carrier domain-containing protein</fullName>
    </recommendedName>
</protein>
<dbReference type="Proteomes" id="UP000190539">
    <property type="component" value="Unassembled WGS sequence"/>
</dbReference>